<dbReference type="SUPFAM" id="SSF53098">
    <property type="entry name" value="Ribonuclease H-like"/>
    <property type="match status" value="1"/>
</dbReference>
<gene>
    <name evidence="3" type="ORF">SHERM_00042</name>
</gene>
<reference evidence="3" key="1">
    <citation type="submission" date="2019-12" db="EMBL/GenBank/DDBJ databases">
        <authorList>
            <person name="Scholes J."/>
        </authorList>
    </citation>
    <scope>NUCLEOTIDE SEQUENCE</scope>
</reference>
<dbReference type="PANTHER" id="PTHR42648:SF27">
    <property type="entry name" value="RNA-DIRECTED DNA POLYMERASE"/>
    <property type="match status" value="1"/>
</dbReference>
<organism evidence="3 4">
    <name type="scientific">Striga hermonthica</name>
    <name type="common">Purple witchweed</name>
    <name type="synonym">Buchnera hermonthica</name>
    <dbReference type="NCBI Taxonomy" id="68872"/>
    <lineage>
        <taxon>Eukaryota</taxon>
        <taxon>Viridiplantae</taxon>
        <taxon>Streptophyta</taxon>
        <taxon>Embryophyta</taxon>
        <taxon>Tracheophyta</taxon>
        <taxon>Spermatophyta</taxon>
        <taxon>Magnoliopsida</taxon>
        <taxon>eudicotyledons</taxon>
        <taxon>Gunneridae</taxon>
        <taxon>Pentapetalae</taxon>
        <taxon>asterids</taxon>
        <taxon>lamiids</taxon>
        <taxon>Lamiales</taxon>
        <taxon>Orobanchaceae</taxon>
        <taxon>Buchnereae</taxon>
        <taxon>Striga</taxon>
    </lineage>
</organism>
<evidence type="ECO:0000259" key="2">
    <source>
        <dbReference type="PROSITE" id="PS50994"/>
    </source>
</evidence>
<dbReference type="InterPro" id="IPR036397">
    <property type="entry name" value="RNaseH_sf"/>
</dbReference>
<dbReference type="InterPro" id="IPR012337">
    <property type="entry name" value="RNaseH-like_sf"/>
</dbReference>
<comment type="caution">
    <text evidence="3">The sequence shown here is derived from an EMBL/GenBank/DDBJ whole genome shotgun (WGS) entry which is preliminary data.</text>
</comment>
<accession>A0A9N7MR91</accession>
<dbReference type="GO" id="GO:0003676">
    <property type="term" value="F:nucleic acid binding"/>
    <property type="evidence" value="ECO:0007669"/>
    <property type="project" value="InterPro"/>
</dbReference>
<feature type="non-terminal residue" evidence="3">
    <location>
        <position position="200"/>
    </location>
</feature>
<keyword evidence="4" id="KW-1185">Reference proteome</keyword>
<dbReference type="InterPro" id="IPR001584">
    <property type="entry name" value="Integrase_cat-core"/>
</dbReference>
<feature type="non-terminal residue" evidence="3">
    <location>
        <position position="1"/>
    </location>
</feature>
<dbReference type="Proteomes" id="UP001153555">
    <property type="component" value="Unassembled WGS sequence"/>
</dbReference>
<dbReference type="PANTHER" id="PTHR42648">
    <property type="entry name" value="TRANSPOSASE, PUTATIVE-RELATED"/>
    <property type="match status" value="1"/>
</dbReference>
<feature type="compositionally biased region" description="Polar residues" evidence="1">
    <location>
        <begin position="166"/>
        <end position="191"/>
    </location>
</feature>
<feature type="domain" description="Integrase catalytic" evidence="2">
    <location>
        <begin position="1"/>
        <end position="82"/>
    </location>
</feature>
<evidence type="ECO:0000313" key="4">
    <source>
        <dbReference type="Proteomes" id="UP001153555"/>
    </source>
</evidence>
<dbReference type="Pfam" id="PF25597">
    <property type="entry name" value="SH3_retrovirus"/>
    <property type="match status" value="1"/>
</dbReference>
<dbReference type="AlphaFoldDB" id="A0A9N7MR91"/>
<dbReference type="OrthoDB" id="1739418at2759"/>
<dbReference type="GO" id="GO:0015074">
    <property type="term" value="P:DNA integration"/>
    <property type="evidence" value="ECO:0007669"/>
    <property type="project" value="InterPro"/>
</dbReference>
<dbReference type="PROSITE" id="PS50994">
    <property type="entry name" value="INTEGRASE"/>
    <property type="match status" value="1"/>
</dbReference>
<protein>
    <submittedName>
        <fullName evidence="3">Uncharacterized mitochondrial protein AtMg00710</fullName>
    </submittedName>
</protein>
<sequence>FRTYLSEAGIESQLTAPGTPQQNRVAERRNRTLMEMVRSMMSYSKLPDSFWGFALETTCYILNSVPSKSVDNTPDELWKGRKPSFSQIRIWGCPAHVLVQEAGKLKKRSEVRLFVGYSKETKGGLFYSPEDQKVIVSTNARFLEEDCIIDHKPSSKLVLEELGRNIDSSPPSAQVDTSHSTTTRNTDSVPVQTAPRRSGR</sequence>
<name>A0A9N7MR91_STRHE</name>
<dbReference type="Gene3D" id="3.30.420.10">
    <property type="entry name" value="Ribonuclease H-like superfamily/Ribonuclease H"/>
    <property type="match status" value="1"/>
</dbReference>
<evidence type="ECO:0000256" key="1">
    <source>
        <dbReference type="SAM" id="MobiDB-lite"/>
    </source>
</evidence>
<dbReference type="InterPro" id="IPR057670">
    <property type="entry name" value="SH3_retrovirus"/>
</dbReference>
<dbReference type="InterPro" id="IPR039537">
    <property type="entry name" value="Retrotran_Ty1/copia-like"/>
</dbReference>
<dbReference type="EMBL" id="CACSLK010007779">
    <property type="protein sequence ID" value="CAA0811016.1"/>
    <property type="molecule type" value="Genomic_DNA"/>
</dbReference>
<evidence type="ECO:0000313" key="3">
    <source>
        <dbReference type="EMBL" id="CAA0811016.1"/>
    </source>
</evidence>
<proteinExistence type="predicted"/>
<feature type="region of interest" description="Disordered" evidence="1">
    <location>
        <begin position="164"/>
        <end position="200"/>
    </location>
</feature>